<name>A0A2S8BGI0_9MYCO</name>
<keyword evidence="1" id="KW-0732">Signal</keyword>
<protein>
    <submittedName>
        <fullName evidence="2">Uncharacterized protein</fullName>
    </submittedName>
</protein>
<evidence type="ECO:0000313" key="2">
    <source>
        <dbReference type="EMBL" id="PQM45781.1"/>
    </source>
</evidence>
<feature type="chain" id="PRO_5039147535" evidence="1">
    <location>
        <begin position="20"/>
        <end position="69"/>
    </location>
</feature>
<feature type="signal peptide" evidence="1">
    <location>
        <begin position="1"/>
        <end position="19"/>
    </location>
</feature>
<dbReference type="InterPro" id="IPR042070">
    <property type="entry name" value="PucR_C-HTH_sf"/>
</dbReference>
<reference evidence="2 3" key="1">
    <citation type="journal article" date="2017" name="Int. J. Syst. Evol. Microbiol.">
        <title>Mycobacterium talmoniae sp. nov., a slowly growing mycobacterium isolated from human respiratory samples.</title>
        <authorList>
            <person name="Davidson R.M."/>
            <person name="DeGroote M.A."/>
            <person name="Marola J.L."/>
            <person name="Buss S."/>
            <person name="Jones V."/>
            <person name="McNeil M.R."/>
            <person name="Freifeld A.G."/>
            <person name="Elaine Epperson L."/>
            <person name="Hasan N.A."/>
            <person name="Jackson M."/>
            <person name="Iwen P.C."/>
            <person name="Salfinger M."/>
            <person name="Strong M."/>
        </authorList>
    </citation>
    <scope>NUCLEOTIDE SEQUENCE [LARGE SCALE GENOMIC DNA]</scope>
    <source>
        <strain evidence="2 3">ATCC BAA-2683</strain>
    </source>
</reference>
<accession>A0A2S8BGI0</accession>
<evidence type="ECO:0000256" key="1">
    <source>
        <dbReference type="SAM" id="SignalP"/>
    </source>
</evidence>
<proteinExistence type="predicted"/>
<sequence>MFWSYRVARRWVVSLPAYLAFGMRVADTATPLLLRRNGVRYRRQGFDNSTAVSVRDSHGVFAVSWDLDV</sequence>
<dbReference type="Gene3D" id="1.10.10.2840">
    <property type="entry name" value="PucR C-terminal helix-turn-helix domain"/>
    <property type="match status" value="1"/>
</dbReference>
<organism evidence="2 3">
    <name type="scientific">Mycobacterium talmoniae</name>
    <dbReference type="NCBI Taxonomy" id="1858794"/>
    <lineage>
        <taxon>Bacteria</taxon>
        <taxon>Bacillati</taxon>
        <taxon>Actinomycetota</taxon>
        <taxon>Actinomycetes</taxon>
        <taxon>Mycobacteriales</taxon>
        <taxon>Mycobacteriaceae</taxon>
        <taxon>Mycobacterium</taxon>
    </lineage>
</organism>
<dbReference type="EMBL" id="PPEA01000588">
    <property type="protein sequence ID" value="PQM45781.1"/>
    <property type="molecule type" value="Genomic_DNA"/>
</dbReference>
<gene>
    <name evidence="2" type="ORF">C1Y40_04056</name>
</gene>
<dbReference type="Proteomes" id="UP000238296">
    <property type="component" value="Unassembled WGS sequence"/>
</dbReference>
<evidence type="ECO:0000313" key="3">
    <source>
        <dbReference type="Proteomes" id="UP000238296"/>
    </source>
</evidence>
<dbReference type="AlphaFoldDB" id="A0A2S8BGI0"/>
<comment type="caution">
    <text evidence="2">The sequence shown here is derived from an EMBL/GenBank/DDBJ whole genome shotgun (WGS) entry which is preliminary data.</text>
</comment>